<dbReference type="GeneID" id="17301905"/>
<dbReference type="EnsemblProtists" id="EKX45202">
    <property type="protein sequence ID" value="EKX45202"/>
    <property type="gene ID" value="GUITHDRAFT_87151"/>
</dbReference>
<dbReference type="GO" id="GO:0005385">
    <property type="term" value="F:zinc ion transmembrane transporter activity"/>
    <property type="evidence" value="ECO:0007669"/>
    <property type="project" value="TreeGrafter"/>
</dbReference>
<dbReference type="InterPro" id="IPR003689">
    <property type="entry name" value="ZIP"/>
</dbReference>
<dbReference type="PANTHER" id="PTHR16950">
    <property type="entry name" value="ZINC TRANSPORTER SLC39A7 HISTIDINE-RICH MEMBRANE PROTEIN KE4"/>
    <property type="match status" value="1"/>
</dbReference>
<organism evidence="6">
    <name type="scientific">Guillardia theta (strain CCMP2712)</name>
    <name type="common">Cryptophyte</name>
    <dbReference type="NCBI Taxonomy" id="905079"/>
    <lineage>
        <taxon>Eukaryota</taxon>
        <taxon>Cryptophyceae</taxon>
        <taxon>Pyrenomonadales</taxon>
        <taxon>Geminigeraceae</taxon>
        <taxon>Guillardia</taxon>
    </lineage>
</organism>
<evidence type="ECO:0000313" key="7">
    <source>
        <dbReference type="EnsemblProtists" id="EKX45202"/>
    </source>
</evidence>
<dbReference type="eggNOG" id="KOG2693">
    <property type="taxonomic scope" value="Eukaryota"/>
</dbReference>
<dbReference type="AlphaFoldDB" id="L1JA54"/>
<dbReference type="PaxDb" id="55529-EKX45202"/>
<dbReference type="EMBL" id="JH993000">
    <property type="protein sequence ID" value="EKX45202.1"/>
    <property type="molecule type" value="Genomic_DNA"/>
</dbReference>
<accession>L1JA54</accession>
<dbReference type="OrthoDB" id="200954at2759"/>
<evidence type="ECO:0000313" key="8">
    <source>
        <dbReference type="Proteomes" id="UP000011087"/>
    </source>
</evidence>
<dbReference type="HOGENOM" id="CLU_015114_9_2_1"/>
<dbReference type="PANTHER" id="PTHR16950:SF16">
    <property type="entry name" value="ZINC TRANSPORTER ZIP13"/>
    <property type="match status" value="1"/>
</dbReference>
<sequence length="161" mass="17075">MNLPKEMLKFNAKPAAYLNLLADLLHNFSDGLALGVAFGKGHGISTTLAVFFHEVPHNIADFAILIQNGFSHSSALWAQWGSAMGALLGCVVGLQLQQLKGMQGFIAGGFIYVATVDIIPLMLQDTTFSTTLLETLAMAVGVLMNVGMLVLENSVPGACTH</sequence>
<keyword evidence="4 5" id="KW-0472">Membrane</keyword>
<evidence type="ECO:0000256" key="3">
    <source>
        <dbReference type="ARBA" id="ARBA00022989"/>
    </source>
</evidence>
<dbReference type="RefSeq" id="XP_005832182.1">
    <property type="nucleotide sequence ID" value="XM_005832125.1"/>
</dbReference>
<evidence type="ECO:0000256" key="4">
    <source>
        <dbReference type="ARBA" id="ARBA00023136"/>
    </source>
</evidence>
<protein>
    <submittedName>
        <fullName evidence="6 7">Uncharacterized protein</fullName>
    </submittedName>
</protein>
<dbReference type="OMA" id="VDVMHEM"/>
<dbReference type="GO" id="GO:0006882">
    <property type="term" value="P:intracellular zinc ion homeostasis"/>
    <property type="evidence" value="ECO:0007669"/>
    <property type="project" value="TreeGrafter"/>
</dbReference>
<dbReference type="GO" id="GO:0016020">
    <property type="term" value="C:membrane"/>
    <property type="evidence" value="ECO:0007669"/>
    <property type="project" value="UniProtKB-SubCell"/>
</dbReference>
<dbReference type="Proteomes" id="UP000011087">
    <property type="component" value="Unassembled WGS sequence"/>
</dbReference>
<feature type="transmembrane region" description="Helical" evidence="5">
    <location>
        <begin position="77"/>
        <end position="96"/>
    </location>
</feature>
<evidence type="ECO:0000256" key="5">
    <source>
        <dbReference type="SAM" id="Phobius"/>
    </source>
</evidence>
<reference evidence="6 8" key="1">
    <citation type="journal article" date="2012" name="Nature">
        <title>Algal genomes reveal evolutionary mosaicism and the fate of nucleomorphs.</title>
        <authorList>
            <consortium name="DOE Joint Genome Institute"/>
            <person name="Curtis B.A."/>
            <person name="Tanifuji G."/>
            <person name="Burki F."/>
            <person name="Gruber A."/>
            <person name="Irimia M."/>
            <person name="Maruyama S."/>
            <person name="Arias M.C."/>
            <person name="Ball S.G."/>
            <person name="Gile G.H."/>
            <person name="Hirakawa Y."/>
            <person name="Hopkins J.F."/>
            <person name="Kuo A."/>
            <person name="Rensing S.A."/>
            <person name="Schmutz J."/>
            <person name="Symeonidi A."/>
            <person name="Elias M."/>
            <person name="Eveleigh R.J."/>
            <person name="Herman E.K."/>
            <person name="Klute M.J."/>
            <person name="Nakayama T."/>
            <person name="Obornik M."/>
            <person name="Reyes-Prieto A."/>
            <person name="Armbrust E.V."/>
            <person name="Aves S.J."/>
            <person name="Beiko R.G."/>
            <person name="Coutinho P."/>
            <person name="Dacks J.B."/>
            <person name="Durnford D.G."/>
            <person name="Fast N.M."/>
            <person name="Green B.R."/>
            <person name="Grisdale C.J."/>
            <person name="Hempel F."/>
            <person name="Henrissat B."/>
            <person name="Hoppner M.P."/>
            <person name="Ishida K."/>
            <person name="Kim E."/>
            <person name="Koreny L."/>
            <person name="Kroth P.G."/>
            <person name="Liu Y."/>
            <person name="Malik S.B."/>
            <person name="Maier U.G."/>
            <person name="McRose D."/>
            <person name="Mock T."/>
            <person name="Neilson J.A."/>
            <person name="Onodera N.T."/>
            <person name="Poole A.M."/>
            <person name="Pritham E.J."/>
            <person name="Richards T.A."/>
            <person name="Rocap G."/>
            <person name="Roy S.W."/>
            <person name="Sarai C."/>
            <person name="Schaack S."/>
            <person name="Shirato S."/>
            <person name="Slamovits C.H."/>
            <person name="Spencer D.F."/>
            <person name="Suzuki S."/>
            <person name="Worden A.Z."/>
            <person name="Zauner S."/>
            <person name="Barry K."/>
            <person name="Bell C."/>
            <person name="Bharti A.K."/>
            <person name="Crow J.A."/>
            <person name="Grimwood J."/>
            <person name="Kramer R."/>
            <person name="Lindquist E."/>
            <person name="Lucas S."/>
            <person name="Salamov A."/>
            <person name="McFadden G.I."/>
            <person name="Lane C.E."/>
            <person name="Keeling P.J."/>
            <person name="Gray M.W."/>
            <person name="Grigoriev I.V."/>
            <person name="Archibald J.M."/>
        </authorList>
    </citation>
    <scope>NUCLEOTIDE SEQUENCE</scope>
    <source>
        <strain evidence="6 8">CCMP2712</strain>
    </source>
</reference>
<evidence type="ECO:0000313" key="6">
    <source>
        <dbReference type="EMBL" id="EKX45202.1"/>
    </source>
</evidence>
<proteinExistence type="predicted"/>
<dbReference type="KEGG" id="gtt:GUITHDRAFT_87151"/>
<evidence type="ECO:0000256" key="1">
    <source>
        <dbReference type="ARBA" id="ARBA00004141"/>
    </source>
</evidence>
<keyword evidence="8" id="KW-1185">Reference proteome</keyword>
<name>L1JA54_GUITC</name>
<keyword evidence="3 5" id="KW-1133">Transmembrane helix</keyword>
<feature type="transmembrane region" description="Helical" evidence="5">
    <location>
        <begin position="105"/>
        <end position="123"/>
    </location>
</feature>
<reference evidence="8" key="2">
    <citation type="submission" date="2012-11" db="EMBL/GenBank/DDBJ databases">
        <authorList>
            <person name="Kuo A."/>
            <person name="Curtis B.A."/>
            <person name="Tanifuji G."/>
            <person name="Burki F."/>
            <person name="Gruber A."/>
            <person name="Irimia M."/>
            <person name="Maruyama S."/>
            <person name="Arias M.C."/>
            <person name="Ball S.G."/>
            <person name="Gile G.H."/>
            <person name="Hirakawa Y."/>
            <person name="Hopkins J.F."/>
            <person name="Rensing S.A."/>
            <person name="Schmutz J."/>
            <person name="Symeonidi A."/>
            <person name="Elias M."/>
            <person name="Eveleigh R.J."/>
            <person name="Herman E.K."/>
            <person name="Klute M.J."/>
            <person name="Nakayama T."/>
            <person name="Obornik M."/>
            <person name="Reyes-Prieto A."/>
            <person name="Armbrust E.V."/>
            <person name="Aves S.J."/>
            <person name="Beiko R.G."/>
            <person name="Coutinho P."/>
            <person name="Dacks J.B."/>
            <person name="Durnford D.G."/>
            <person name="Fast N.M."/>
            <person name="Green B.R."/>
            <person name="Grisdale C."/>
            <person name="Hempe F."/>
            <person name="Henrissat B."/>
            <person name="Hoppner M.P."/>
            <person name="Ishida K.-I."/>
            <person name="Kim E."/>
            <person name="Koreny L."/>
            <person name="Kroth P.G."/>
            <person name="Liu Y."/>
            <person name="Malik S.-B."/>
            <person name="Maier U.G."/>
            <person name="McRose D."/>
            <person name="Mock T."/>
            <person name="Neilson J.A."/>
            <person name="Onodera N.T."/>
            <person name="Poole A.M."/>
            <person name="Pritham E.J."/>
            <person name="Richards T.A."/>
            <person name="Rocap G."/>
            <person name="Roy S.W."/>
            <person name="Sarai C."/>
            <person name="Schaack S."/>
            <person name="Shirato S."/>
            <person name="Slamovits C.H."/>
            <person name="Spencer D.F."/>
            <person name="Suzuki S."/>
            <person name="Worden A.Z."/>
            <person name="Zauner S."/>
            <person name="Barry K."/>
            <person name="Bell C."/>
            <person name="Bharti A.K."/>
            <person name="Crow J.A."/>
            <person name="Grimwood J."/>
            <person name="Kramer R."/>
            <person name="Lindquist E."/>
            <person name="Lucas S."/>
            <person name="Salamov A."/>
            <person name="McFadden G.I."/>
            <person name="Lane C.E."/>
            <person name="Keeling P.J."/>
            <person name="Gray M.W."/>
            <person name="Grigoriev I.V."/>
            <person name="Archibald J.M."/>
        </authorList>
    </citation>
    <scope>NUCLEOTIDE SEQUENCE</scope>
    <source>
        <strain evidence="8">CCMP2712</strain>
    </source>
</reference>
<comment type="subcellular location">
    <subcellularLocation>
        <location evidence="1">Membrane</location>
        <topology evidence="1">Multi-pass membrane protein</topology>
    </subcellularLocation>
</comment>
<gene>
    <name evidence="6" type="ORF">GUITHDRAFT_87151</name>
</gene>
<dbReference type="Pfam" id="PF02535">
    <property type="entry name" value="Zip"/>
    <property type="match status" value="1"/>
</dbReference>
<reference evidence="7" key="3">
    <citation type="submission" date="2016-03" db="UniProtKB">
        <authorList>
            <consortium name="EnsemblProtists"/>
        </authorList>
    </citation>
    <scope>IDENTIFICATION</scope>
</reference>
<keyword evidence="2 5" id="KW-0812">Transmembrane</keyword>
<feature type="transmembrane region" description="Helical" evidence="5">
    <location>
        <begin position="135"/>
        <end position="151"/>
    </location>
</feature>
<evidence type="ECO:0000256" key="2">
    <source>
        <dbReference type="ARBA" id="ARBA00022692"/>
    </source>
</evidence>